<evidence type="ECO:0000256" key="1">
    <source>
        <dbReference type="SAM" id="MobiDB-lite"/>
    </source>
</evidence>
<feature type="compositionally biased region" description="Basic and acidic residues" evidence="1">
    <location>
        <begin position="165"/>
        <end position="175"/>
    </location>
</feature>
<feature type="region of interest" description="Disordered" evidence="1">
    <location>
        <begin position="31"/>
        <end position="215"/>
    </location>
</feature>
<evidence type="ECO:0000313" key="5">
    <source>
        <dbReference type="Proteomes" id="UP000076321"/>
    </source>
</evidence>
<feature type="signal peptide" evidence="2">
    <location>
        <begin position="1"/>
        <end position="34"/>
    </location>
</feature>
<dbReference type="Proteomes" id="UP000186883">
    <property type="component" value="Unassembled WGS sequence"/>
</dbReference>
<protein>
    <recommendedName>
        <fullName evidence="7">Glycine zipper domain-containing protein</fullName>
    </recommendedName>
</protein>
<feature type="compositionally biased region" description="Basic and acidic residues" evidence="1">
    <location>
        <begin position="68"/>
        <end position="96"/>
    </location>
</feature>
<dbReference type="PROSITE" id="PS51318">
    <property type="entry name" value="TAT"/>
    <property type="match status" value="1"/>
</dbReference>
<comment type="caution">
    <text evidence="3">The sequence shown here is derived from an EMBL/GenBank/DDBJ whole genome shotgun (WGS) entry which is preliminary data.</text>
</comment>
<feature type="region of interest" description="Disordered" evidence="1">
    <location>
        <begin position="286"/>
        <end position="307"/>
    </location>
</feature>
<evidence type="ECO:0008006" key="7">
    <source>
        <dbReference type="Google" id="ProtNLM"/>
    </source>
</evidence>
<reference evidence="4 6" key="2">
    <citation type="submission" date="2016-11" db="EMBL/GenBank/DDBJ databases">
        <title>Genome sequencing of Amycolatopsis regifaucium.</title>
        <authorList>
            <person name="Mayilraj S."/>
            <person name="Kaur N."/>
        </authorList>
    </citation>
    <scope>NUCLEOTIDE SEQUENCE [LARGE SCALE GENOMIC DNA]</scope>
    <source>
        <strain evidence="4 6">GY080</strain>
    </source>
</reference>
<evidence type="ECO:0000313" key="3">
    <source>
        <dbReference type="EMBL" id="KZB88385.1"/>
    </source>
</evidence>
<evidence type="ECO:0000313" key="4">
    <source>
        <dbReference type="EMBL" id="OKA11496.1"/>
    </source>
</evidence>
<dbReference type="EMBL" id="LOBU02000001">
    <property type="protein sequence ID" value="OKA11496.1"/>
    <property type="molecule type" value="Genomic_DNA"/>
</dbReference>
<feature type="chain" id="PRO_5010637270" description="Glycine zipper domain-containing protein" evidence="2">
    <location>
        <begin position="35"/>
        <end position="527"/>
    </location>
</feature>
<dbReference type="OrthoDB" id="3765013at2"/>
<sequence>MNNSIELRRAVLYSVSGGLLTIGFGVLAASAAQAAPEPGGTPAQQQAEKVQMNKHRAANVKSTQPAPQKEDKKQVDKGREANKHPGRTRQEQKENRYAPPTGGGKHKEKEAEAKRIERDAVDRARKNPMEDQGDRKLKAINDRDSDRERGNDEVRKSGKGNVYLKTREDDGEKKTAAPGLKALETGIQIDRDAKTAREESTRLAKDRDKGATGSVRAWETTARLADEADHEATRLEKLQGPRNNYITPPEKKRPVVRRGYQPLPKPTRGLRAIEVGAQIEAAVEPAKDEEKALRKLRDQQPEGSDERATFDELVKNAKRNVAWLEYVDDAGKPVTQKIADSIGEDLTNPIKMGAALLDTGVGVGLDKQVENANRKFETASAQARTAARDLTDFRRSVRAPDGTIPPEHRAELDRKRQALRTVTTDATDLFREQQRTLKAAKATGHLMSGLATGVGIGYDVFEDDKPLDEVAWGTGGGVVLGVVGGRFGGAPGGFAGGIAGSAIAEETYKAIRDSGKDINDIVNEADD</sequence>
<evidence type="ECO:0000313" key="6">
    <source>
        <dbReference type="Proteomes" id="UP000186883"/>
    </source>
</evidence>
<name>A0A154MVU3_9PSEU</name>
<dbReference type="Proteomes" id="UP000076321">
    <property type="component" value="Unassembled WGS sequence"/>
</dbReference>
<dbReference type="InterPro" id="IPR006311">
    <property type="entry name" value="TAT_signal"/>
</dbReference>
<dbReference type="AlphaFoldDB" id="A0A154MVU3"/>
<keyword evidence="2" id="KW-0732">Signal</keyword>
<proteinExistence type="predicted"/>
<feature type="compositionally biased region" description="Basic and acidic residues" evidence="1">
    <location>
        <begin position="189"/>
        <end position="210"/>
    </location>
</feature>
<dbReference type="EMBL" id="LQCI01000002">
    <property type="protein sequence ID" value="KZB88385.1"/>
    <property type="molecule type" value="Genomic_DNA"/>
</dbReference>
<keyword evidence="6" id="KW-1185">Reference proteome</keyword>
<dbReference type="RefSeq" id="WP_061983585.1">
    <property type="nucleotide sequence ID" value="NZ_FOPQ01000004.1"/>
</dbReference>
<feature type="compositionally biased region" description="Basic and acidic residues" evidence="1">
    <location>
        <begin position="105"/>
        <end position="156"/>
    </location>
</feature>
<gene>
    <name evidence="4" type="ORF">ATP06_0201215</name>
    <name evidence="3" type="ORF">AVL48_20820</name>
</gene>
<evidence type="ECO:0000256" key="2">
    <source>
        <dbReference type="SAM" id="SignalP"/>
    </source>
</evidence>
<organism evidence="3 5">
    <name type="scientific">Amycolatopsis regifaucium</name>
    <dbReference type="NCBI Taxonomy" id="546365"/>
    <lineage>
        <taxon>Bacteria</taxon>
        <taxon>Bacillati</taxon>
        <taxon>Actinomycetota</taxon>
        <taxon>Actinomycetes</taxon>
        <taxon>Pseudonocardiales</taxon>
        <taxon>Pseudonocardiaceae</taxon>
        <taxon>Amycolatopsis</taxon>
    </lineage>
</organism>
<accession>A0A154MVU3</accession>
<reference evidence="3 5" key="1">
    <citation type="submission" date="2015-12" db="EMBL/GenBank/DDBJ databases">
        <title>Amycolatopsis regifaucium genome sequencing and assembly.</title>
        <authorList>
            <person name="Mayilraj S."/>
        </authorList>
    </citation>
    <scope>NUCLEOTIDE SEQUENCE [LARGE SCALE GENOMIC DNA]</scope>
    <source>
        <strain evidence="3 5">GY080</strain>
    </source>
</reference>
<feature type="region of interest" description="Disordered" evidence="1">
    <location>
        <begin position="236"/>
        <end position="269"/>
    </location>
</feature>